<organism evidence="1">
    <name type="scientific">Myoviridae sp. ctiv53</name>
    <dbReference type="NCBI Taxonomy" id="2827703"/>
    <lineage>
        <taxon>Viruses</taxon>
        <taxon>Duplodnaviria</taxon>
        <taxon>Heunggongvirae</taxon>
        <taxon>Uroviricota</taxon>
        <taxon>Caudoviricetes</taxon>
    </lineage>
</organism>
<accession>A0A8S5THF7</accession>
<evidence type="ECO:0000313" key="1">
    <source>
        <dbReference type="EMBL" id="DAF62756.1"/>
    </source>
</evidence>
<dbReference type="InterPro" id="IPR036086">
    <property type="entry name" value="ParB/Sulfiredoxin_sf"/>
</dbReference>
<sequence length="422" mass="48060">MLIRIHHRMILRLSVFAIPKLVEWIRLKENRLPDLQATCCLFLGVVMNQKIEMVEVDALHFDPLNPRFSSLDFNKEDEQAVVDLMIREESLMDLVLSIGDHGFFQGEPLLAYRGEDGRLIVAEGNRRLAAVKVLLNPKLTTLPSFHEAVEQAKHKPHEVPCLIFNTRNDTLGYLGFKHITGNKKWGALEKAVYLSQLRDFTAQQQPGLSQREMHRLLARQVGSQAPTIGRTLTAYAVYLRGNQQGKEKLFFDLQGVDQSQVDFSLVYTALSYENIYAFLGLSSSTDAELNGFDDERGKDLFRWLFKQNDYGQTVVSESRKLKELNKVLASEDARHYFQKTNDLEAAYRLSAGPLDAFEGLIRTLQQDAQQVTILFERLRFDGRAASPFTRNHVADLSGLGRLFRNLADDIEEVINKQDSNKG</sequence>
<dbReference type="Gene3D" id="3.90.1530.10">
    <property type="entry name" value="Conserved hypothetical protein from pyrococcus furiosus pfu- 392566-001, ParB domain"/>
    <property type="match status" value="1"/>
</dbReference>
<reference evidence="1" key="1">
    <citation type="journal article" date="2021" name="Proc. Natl. Acad. Sci. U.S.A.">
        <title>A Catalog of Tens of Thousands of Viruses from Human Metagenomes Reveals Hidden Associations with Chronic Diseases.</title>
        <authorList>
            <person name="Tisza M.J."/>
            <person name="Buck C.B."/>
        </authorList>
    </citation>
    <scope>NUCLEOTIDE SEQUENCE</scope>
    <source>
        <strain evidence="1">Ctiv53</strain>
    </source>
</reference>
<protein>
    <submittedName>
        <fullName evidence="1">ParB-like nuclease domain</fullName>
    </submittedName>
</protein>
<proteinExistence type="predicted"/>
<dbReference type="EMBL" id="BK032828">
    <property type="protein sequence ID" value="DAF62756.1"/>
    <property type="molecule type" value="Genomic_DNA"/>
</dbReference>
<dbReference type="SUPFAM" id="SSF110849">
    <property type="entry name" value="ParB/Sulfiredoxin"/>
    <property type="match status" value="1"/>
</dbReference>
<name>A0A8S5THF7_9CAUD</name>